<evidence type="ECO:0000259" key="13">
    <source>
        <dbReference type="Pfam" id="PF24621"/>
    </source>
</evidence>
<dbReference type="RefSeq" id="WP_100677038.1">
    <property type="nucleotide sequence ID" value="NZ_NIPO01000001.1"/>
</dbReference>
<dbReference type="Proteomes" id="UP000231960">
    <property type="component" value="Unassembled WGS sequence"/>
</dbReference>
<comment type="cofactor">
    <cofactor evidence="2">
        <name>Co(2+)</name>
        <dbReference type="ChEBI" id="CHEBI:48828"/>
    </cofactor>
</comment>
<dbReference type="Pfam" id="PF24621">
    <property type="entry name" value="DHQS_C"/>
    <property type="match status" value="1"/>
</dbReference>
<name>A0A2M9R3N8_9FLAO</name>
<dbReference type="InterPro" id="IPR030963">
    <property type="entry name" value="DHQ_synth_fam"/>
</dbReference>
<evidence type="ECO:0000256" key="6">
    <source>
        <dbReference type="ARBA" id="ARBA00022741"/>
    </source>
</evidence>
<keyword evidence="15" id="KW-1185">Reference proteome</keyword>
<comment type="cofactor">
    <cofactor evidence="3">
        <name>Zn(2+)</name>
        <dbReference type="ChEBI" id="CHEBI:29105"/>
    </cofactor>
</comment>
<evidence type="ECO:0000256" key="8">
    <source>
        <dbReference type="ARBA" id="ARBA00023027"/>
    </source>
</evidence>
<dbReference type="PANTHER" id="PTHR43622:SF1">
    <property type="entry name" value="3-DEHYDROQUINATE SYNTHASE"/>
    <property type="match status" value="1"/>
</dbReference>
<dbReference type="GO" id="GO:0000166">
    <property type="term" value="F:nucleotide binding"/>
    <property type="evidence" value="ECO:0007669"/>
    <property type="project" value="UniProtKB-KW"/>
</dbReference>
<evidence type="ECO:0000256" key="4">
    <source>
        <dbReference type="ARBA" id="ARBA00003485"/>
    </source>
</evidence>
<feature type="domain" description="3-dehydroquinate synthase N-terminal" evidence="12">
    <location>
        <begin position="63"/>
        <end position="173"/>
    </location>
</feature>
<evidence type="ECO:0000313" key="15">
    <source>
        <dbReference type="Proteomes" id="UP000231960"/>
    </source>
</evidence>
<keyword evidence="9" id="KW-0456">Lyase</keyword>
<dbReference type="InterPro" id="IPR050071">
    <property type="entry name" value="Dehydroquinate_synthase"/>
</dbReference>
<dbReference type="EMBL" id="NIPO01000001">
    <property type="protein sequence ID" value="PJR03470.1"/>
    <property type="molecule type" value="Genomic_DNA"/>
</dbReference>
<dbReference type="InterPro" id="IPR016037">
    <property type="entry name" value="DHQ_synth_AroB"/>
</dbReference>
<reference evidence="14 15" key="1">
    <citation type="submission" date="2017-06" db="EMBL/GenBank/DDBJ databases">
        <title>Description of Avrilella dinanensis gen. nov. sp. nov.</title>
        <authorList>
            <person name="Leyer C."/>
            <person name="Sassi M."/>
            <person name="Minet J."/>
            <person name="Kayal S."/>
            <person name="Cattoir V."/>
        </authorList>
    </citation>
    <scope>NUCLEOTIDE SEQUENCE [LARGE SCALE GENOMIC DNA]</scope>
    <source>
        <strain evidence="14 15">UR159</strain>
    </source>
</reference>
<evidence type="ECO:0000256" key="3">
    <source>
        <dbReference type="ARBA" id="ARBA00001947"/>
    </source>
</evidence>
<accession>A0A2M9R3N8</accession>
<dbReference type="GO" id="GO:0005737">
    <property type="term" value="C:cytoplasm"/>
    <property type="evidence" value="ECO:0007669"/>
    <property type="project" value="InterPro"/>
</dbReference>
<sequence>MKINSLQNSSIIFGADFYESLSQYIENQNYSSLFILTDTNTYEYCLPDFLGNLATDKPIEIIQTEAGEEHKNIETCTGIWQTMTELGADRKSLLITLGGGMITDLGGFVAATFKRGIDCVNVPTSLLAMVDASVGGKTGIDLNGYKNEIGVFCFPKLVGIDTDFLATLPREEWLSGWAEMLKHGLIADYNYWRQLSDLSNVSEMDIGQLIYRSVEIKNQIVIEDFKEQHIRKTLNFGHTVGHAFESYCLNHNQTVKHGFAIAEGMIVEAYLSWKKNLISEEYLHEIHAKIRAIYPKIDFTITQKEAILDLMKHDKKNIDGKMYFVLLNGKSKSAYNQLITYDEVNEAINFYIQSQ</sequence>
<dbReference type="Gene3D" id="1.20.1090.10">
    <property type="entry name" value="Dehydroquinate synthase-like - alpha domain"/>
    <property type="match status" value="1"/>
</dbReference>
<evidence type="ECO:0000256" key="9">
    <source>
        <dbReference type="ARBA" id="ARBA00023239"/>
    </source>
</evidence>
<keyword evidence="10" id="KW-0170">Cobalt</keyword>
<dbReference type="InterPro" id="IPR030960">
    <property type="entry name" value="DHQS/DOIS_N"/>
</dbReference>
<dbReference type="NCBIfam" id="TIGR01357">
    <property type="entry name" value="aroB"/>
    <property type="match status" value="1"/>
</dbReference>
<evidence type="ECO:0000256" key="10">
    <source>
        <dbReference type="ARBA" id="ARBA00023285"/>
    </source>
</evidence>
<dbReference type="GO" id="GO:0046872">
    <property type="term" value="F:metal ion binding"/>
    <property type="evidence" value="ECO:0007669"/>
    <property type="project" value="UniProtKB-KW"/>
</dbReference>
<evidence type="ECO:0000313" key="14">
    <source>
        <dbReference type="EMBL" id="PJR03470.1"/>
    </source>
</evidence>
<dbReference type="GO" id="GO:0009073">
    <property type="term" value="P:aromatic amino acid family biosynthetic process"/>
    <property type="evidence" value="ECO:0007669"/>
    <property type="project" value="InterPro"/>
</dbReference>
<evidence type="ECO:0000256" key="2">
    <source>
        <dbReference type="ARBA" id="ARBA00001941"/>
    </source>
</evidence>
<keyword evidence="8" id="KW-0520">NAD</keyword>
<dbReference type="EC" id="4.2.3.4" evidence="11"/>
<evidence type="ECO:0000256" key="7">
    <source>
        <dbReference type="ARBA" id="ARBA00022833"/>
    </source>
</evidence>
<gene>
    <name evidence="14" type="primary">aroB</name>
    <name evidence="14" type="ORF">CDL10_02305</name>
</gene>
<dbReference type="AlphaFoldDB" id="A0A2M9R3N8"/>
<dbReference type="GO" id="GO:0009423">
    <property type="term" value="P:chorismate biosynthetic process"/>
    <property type="evidence" value="ECO:0007669"/>
    <property type="project" value="UniProtKB-UniRule"/>
</dbReference>
<dbReference type="PANTHER" id="PTHR43622">
    <property type="entry name" value="3-DEHYDROQUINATE SYNTHASE"/>
    <property type="match status" value="1"/>
</dbReference>
<dbReference type="SUPFAM" id="SSF56796">
    <property type="entry name" value="Dehydroquinate synthase-like"/>
    <property type="match status" value="1"/>
</dbReference>
<comment type="cofactor">
    <cofactor evidence="1">
        <name>NAD(+)</name>
        <dbReference type="ChEBI" id="CHEBI:57540"/>
    </cofactor>
</comment>
<dbReference type="Pfam" id="PF01761">
    <property type="entry name" value="DHQ_synthase"/>
    <property type="match status" value="1"/>
</dbReference>
<organism evidence="14 15">
    <name type="scientific">Avrilella dinanensis</name>
    <dbReference type="NCBI Taxonomy" id="2008672"/>
    <lineage>
        <taxon>Bacteria</taxon>
        <taxon>Pseudomonadati</taxon>
        <taxon>Bacteroidota</taxon>
        <taxon>Flavobacteriia</taxon>
        <taxon>Flavobacteriales</taxon>
        <taxon>Flavobacteriaceae</taxon>
        <taxon>Avrilella</taxon>
    </lineage>
</organism>
<comment type="caution">
    <text evidence="14">The sequence shown here is derived from an EMBL/GenBank/DDBJ whole genome shotgun (WGS) entry which is preliminary data.</text>
</comment>
<evidence type="ECO:0000259" key="12">
    <source>
        <dbReference type="Pfam" id="PF01761"/>
    </source>
</evidence>
<dbReference type="CDD" id="cd08195">
    <property type="entry name" value="DHQS"/>
    <property type="match status" value="1"/>
</dbReference>
<dbReference type="PIRSF" id="PIRSF001455">
    <property type="entry name" value="DHQ_synth"/>
    <property type="match status" value="1"/>
</dbReference>
<dbReference type="Gene3D" id="3.40.50.1970">
    <property type="match status" value="1"/>
</dbReference>
<evidence type="ECO:0000256" key="1">
    <source>
        <dbReference type="ARBA" id="ARBA00001911"/>
    </source>
</evidence>
<dbReference type="FunFam" id="3.40.50.1970:FF:000007">
    <property type="entry name" value="Pentafunctional AROM polypeptide"/>
    <property type="match status" value="1"/>
</dbReference>
<dbReference type="GO" id="GO:0003856">
    <property type="term" value="F:3-dehydroquinate synthase activity"/>
    <property type="evidence" value="ECO:0007669"/>
    <property type="project" value="UniProtKB-UniRule"/>
</dbReference>
<evidence type="ECO:0000256" key="11">
    <source>
        <dbReference type="NCBIfam" id="TIGR01357"/>
    </source>
</evidence>
<keyword evidence="6" id="KW-0547">Nucleotide-binding</keyword>
<comment type="function">
    <text evidence="4">Catalyzes the conversion of 3-deoxy-D-arabino-heptulosonate 7-phosphate (DAHP) to dehydroquinate (DHQ).</text>
</comment>
<dbReference type="OrthoDB" id="9806583at2"/>
<proteinExistence type="predicted"/>
<evidence type="ECO:0000256" key="5">
    <source>
        <dbReference type="ARBA" id="ARBA00022723"/>
    </source>
</evidence>
<dbReference type="InterPro" id="IPR056179">
    <property type="entry name" value="DHQS_C"/>
</dbReference>
<keyword evidence="7" id="KW-0862">Zinc</keyword>
<feature type="domain" description="3-dehydroquinate synthase C-terminal" evidence="13">
    <location>
        <begin position="176"/>
        <end position="317"/>
    </location>
</feature>
<protein>
    <recommendedName>
        <fullName evidence="11">3-dehydroquinate synthase</fullName>
        <ecNumber evidence="11">4.2.3.4</ecNumber>
    </recommendedName>
</protein>
<keyword evidence="5" id="KW-0479">Metal-binding</keyword>